<dbReference type="Gene3D" id="3.40.50.2000">
    <property type="entry name" value="Glycogen Phosphorylase B"/>
    <property type="match status" value="1"/>
</dbReference>
<evidence type="ECO:0000256" key="2">
    <source>
        <dbReference type="ARBA" id="ARBA00022679"/>
    </source>
</evidence>
<dbReference type="AlphaFoldDB" id="A0A835RSK8"/>
<sequence>MASILEDLTNARGNGIAVVTVPLPPKDTSTLSSNSPHTSPTTASTYTTSALRSTTAKPATAPTAASMASSPPPPTASIFTTSLFPSSPPLRQPSTPLSLPLPPTTLLRCCRHPPPSPPLLPPTLPFPLPPPHRSPPDSAMQFAASTASLIPNVEIFVFYPCSAISSLFFLQQGLGKLDENPILPGLHTRVSMHDCISDGFREFFFRQMRSQTAVIAGRIMNTSHAIEGAILDELLEEWKMEHIFAVGPLNPGTAVNGEHHEDECVQWLDQQPTASVIYVSFGTTSTVSSEQLRELAAGLAASDQRFLWVLRDADRCDVFAAGPDARHVDQEAWTELEEILKRVGEKGKVVQGRAPQMEILAHPSTGGFISHCGWNSLMEAAGMGVPILAWPMHSDQPINAELVTTVLRTGMWIREWGDRGEMVTAAKIKEAITRLMTGEEGKEVTRRAREIGQKLRAAVDDGGCSKDDLDGFIARVSRP</sequence>
<dbReference type="InterPro" id="IPR002213">
    <property type="entry name" value="UDP_glucos_trans"/>
</dbReference>
<proteinExistence type="inferred from homology"/>
<comment type="similarity">
    <text evidence="1">Belongs to the UDP-glycosyltransferase family.</text>
</comment>
<name>A0A835RSK8_VANPL</name>
<feature type="region of interest" description="Disordered" evidence="3">
    <location>
        <begin position="27"/>
        <end position="98"/>
    </location>
</feature>
<dbReference type="GO" id="GO:0008194">
    <property type="term" value="F:UDP-glycosyltransferase activity"/>
    <property type="evidence" value="ECO:0007669"/>
    <property type="project" value="InterPro"/>
</dbReference>
<dbReference type="Proteomes" id="UP000639772">
    <property type="component" value="Unassembled WGS sequence"/>
</dbReference>
<evidence type="ECO:0000313" key="6">
    <source>
        <dbReference type="Proteomes" id="UP000639772"/>
    </source>
</evidence>
<protein>
    <recommendedName>
        <fullName evidence="4">Glycosyltransferase N-terminal domain-containing protein</fullName>
    </recommendedName>
</protein>
<dbReference type="GO" id="GO:1901135">
    <property type="term" value="P:carbohydrate derivative metabolic process"/>
    <property type="evidence" value="ECO:0007669"/>
    <property type="project" value="UniProtKB-ARBA"/>
</dbReference>
<evidence type="ECO:0000259" key="4">
    <source>
        <dbReference type="Pfam" id="PF26168"/>
    </source>
</evidence>
<organism evidence="5 6">
    <name type="scientific">Vanilla planifolia</name>
    <name type="common">Vanilla</name>
    <dbReference type="NCBI Taxonomy" id="51239"/>
    <lineage>
        <taxon>Eukaryota</taxon>
        <taxon>Viridiplantae</taxon>
        <taxon>Streptophyta</taxon>
        <taxon>Embryophyta</taxon>
        <taxon>Tracheophyta</taxon>
        <taxon>Spermatophyta</taxon>
        <taxon>Magnoliopsida</taxon>
        <taxon>Liliopsida</taxon>
        <taxon>Asparagales</taxon>
        <taxon>Orchidaceae</taxon>
        <taxon>Vanilloideae</taxon>
        <taxon>Vanilleae</taxon>
        <taxon>Vanilla</taxon>
    </lineage>
</organism>
<accession>A0A835RSK8</accession>
<feature type="domain" description="Glycosyltransferase N-terminal" evidence="4">
    <location>
        <begin position="137"/>
        <end position="251"/>
    </location>
</feature>
<dbReference type="CDD" id="cd03784">
    <property type="entry name" value="GT1_Gtf-like"/>
    <property type="match status" value="1"/>
</dbReference>
<dbReference type="SUPFAM" id="SSF53756">
    <property type="entry name" value="UDP-Glycosyltransferase/glycogen phosphorylase"/>
    <property type="match status" value="1"/>
</dbReference>
<feature type="compositionally biased region" description="Low complexity" evidence="3">
    <location>
        <begin position="28"/>
        <end position="69"/>
    </location>
</feature>
<dbReference type="EMBL" id="JADCNM010000002">
    <property type="protein sequence ID" value="KAG0493650.1"/>
    <property type="molecule type" value="Genomic_DNA"/>
</dbReference>
<evidence type="ECO:0000256" key="1">
    <source>
        <dbReference type="ARBA" id="ARBA00009995"/>
    </source>
</evidence>
<dbReference type="OrthoDB" id="5835829at2759"/>
<dbReference type="Pfam" id="PF26168">
    <property type="entry name" value="Glyco_transf_N"/>
    <property type="match status" value="1"/>
</dbReference>
<dbReference type="PANTHER" id="PTHR48044">
    <property type="entry name" value="GLYCOSYLTRANSFERASE"/>
    <property type="match status" value="1"/>
</dbReference>
<evidence type="ECO:0000256" key="3">
    <source>
        <dbReference type="SAM" id="MobiDB-lite"/>
    </source>
</evidence>
<evidence type="ECO:0000313" key="5">
    <source>
        <dbReference type="EMBL" id="KAG0493650.1"/>
    </source>
</evidence>
<dbReference type="PANTHER" id="PTHR48044:SF22">
    <property type="entry name" value="GLYCOSYLTRANSFERASE"/>
    <property type="match status" value="1"/>
</dbReference>
<dbReference type="FunFam" id="3.40.50.2000:FF:000060">
    <property type="entry name" value="Glycosyltransferase"/>
    <property type="match status" value="1"/>
</dbReference>
<keyword evidence="2" id="KW-0808">Transferase</keyword>
<gene>
    <name evidence="5" type="ORF">HPP92_004644</name>
</gene>
<dbReference type="Pfam" id="PF00201">
    <property type="entry name" value="UDPGT"/>
    <property type="match status" value="1"/>
</dbReference>
<comment type="caution">
    <text evidence="5">The sequence shown here is derived from an EMBL/GenBank/DDBJ whole genome shotgun (WGS) entry which is preliminary data.</text>
</comment>
<dbReference type="InterPro" id="IPR058980">
    <property type="entry name" value="Glyco_transf_N"/>
</dbReference>
<reference evidence="5 6" key="1">
    <citation type="journal article" date="2020" name="Nat. Food">
        <title>A phased Vanilla planifolia genome enables genetic improvement of flavour and production.</title>
        <authorList>
            <person name="Hasing T."/>
            <person name="Tang H."/>
            <person name="Brym M."/>
            <person name="Khazi F."/>
            <person name="Huang T."/>
            <person name="Chambers A.H."/>
        </authorList>
    </citation>
    <scope>NUCLEOTIDE SEQUENCE [LARGE SCALE GENOMIC DNA]</scope>
    <source>
        <tissue evidence="5">Leaf</tissue>
    </source>
</reference>